<evidence type="ECO:0000313" key="4">
    <source>
        <dbReference type="Proteomes" id="UP000599074"/>
    </source>
</evidence>
<feature type="transmembrane region" description="Helical" evidence="2">
    <location>
        <begin position="117"/>
        <end position="144"/>
    </location>
</feature>
<proteinExistence type="predicted"/>
<dbReference type="EMBL" id="BOON01000030">
    <property type="protein sequence ID" value="GII23539.1"/>
    <property type="molecule type" value="Genomic_DNA"/>
</dbReference>
<feature type="transmembrane region" description="Helical" evidence="2">
    <location>
        <begin position="84"/>
        <end position="105"/>
    </location>
</feature>
<dbReference type="RefSeq" id="WP_168116445.1">
    <property type="nucleotide sequence ID" value="NZ_BOON01000030.1"/>
</dbReference>
<evidence type="ECO:0000313" key="3">
    <source>
        <dbReference type="EMBL" id="GII23539.1"/>
    </source>
</evidence>
<dbReference type="Proteomes" id="UP000599074">
    <property type="component" value="Unassembled WGS sequence"/>
</dbReference>
<feature type="transmembrane region" description="Helical" evidence="2">
    <location>
        <begin position="164"/>
        <end position="185"/>
    </location>
</feature>
<dbReference type="AlphaFoldDB" id="A0A8J3X1N5"/>
<protein>
    <submittedName>
        <fullName evidence="3">Uncharacterized protein</fullName>
    </submittedName>
</protein>
<sequence length="343" mass="35670">MTSQPNDTPPAAPAGTPGDSAPSGPVGTAPAEPADKSIRQLTEPLRQPAAFLLLLANALILLFAMIDLIVIFDDWSGSFVQRAGGTFSSFVGLISIGFPLLAVLLAHLKPRVPHARVVTVVALVEYGVSAVFGALCLLVDFLHGVTNGQAILGMSSARRAFEELLIRAGEFGLLAIAAFAVFQIFQGLYPSARPAPAHPPYAGGYAPGYAQPGYPQPGYPQPGYGQPGYPAGYAQPTQPAGYGQPGYPPAFQQYGQQYGQPYGGQPSAWAAPHTEAPQGAAPPQAYAPAPEPPAAPAPETPAAATPQAPETPENRDDNSEATRPIRPAVAPEGPSDQWNRPQG</sequence>
<feature type="region of interest" description="Disordered" evidence="1">
    <location>
        <begin position="1"/>
        <end position="32"/>
    </location>
</feature>
<feature type="compositionally biased region" description="Pro residues" evidence="1">
    <location>
        <begin position="289"/>
        <end position="299"/>
    </location>
</feature>
<feature type="compositionally biased region" description="Low complexity" evidence="1">
    <location>
        <begin position="221"/>
        <end position="242"/>
    </location>
</feature>
<accession>A0A8J3X1N5</accession>
<evidence type="ECO:0000256" key="2">
    <source>
        <dbReference type="SAM" id="Phobius"/>
    </source>
</evidence>
<name>A0A8J3X1N5_9ACTN</name>
<evidence type="ECO:0000256" key="1">
    <source>
        <dbReference type="SAM" id="MobiDB-lite"/>
    </source>
</evidence>
<feature type="compositionally biased region" description="Low complexity" evidence="1">
    <location>
        <begin position="13"/>
        <end position="25"/>
    </location>
</feature>
<comment type="caution">
    <text evidence="3">The sequence shown here is derived from an EMBL/GenBank/DDBJ whole genome shotgun (WGS) entry which is preliminary data.</text>
</comment>
<feature type="compositionally biased region" description="Low complexity" evidence="1">
    <location>
        <begin position="274"/>
        <end position="288"/>
    </location>
</feature>
<feature type="region of interest" description="Disordered" evidence="1">
    <location>
        <begin position="216"/>
        <end position="343"/>
    </location>
</feature>
<feature type="transmembrane region" description="Helical" evidence="2">
    <location>
        <begin position="49"/>
        <end position="72"/>
    </location>
</feature>
<feature type="compositionally biased region" description="Low complexity" evidence="1">
    <location>
        <begin position="249"/>
        <end position="266"/>
    </location>
</feature>
<keyword evidence="4" id="KW-1185">Reference proteome</keyword>
<keyword evidence="2" id="KW-0812">Transmembrane</keyword>
<reference evidence="3" key="1">
    <citation type="submission" date="2021-01" db="EMBL/GenBank/DDBJ databases">
        <title>Whole genome shotgun sequence of Planosporangium mesophilum NBRC 109066.</title>
        <authorList>
            <person name="Komaki H."/>
            <person name="Tamura T."/>
        </authorList>
    </citation>
    <scope>NUCLEOTIDE SEQUENCE</scope>
    <source>
        <strain evidence="3">NBRC 109066</strain>
    </source>
</reference>
<keyword evidence="2" id="KW-1133">Transmembrane helix</keyword>
<keyword evidence="2" id="KW-0472">Membrane</keyword>
<organism evidence="3 4">
    <name type="scientific">Planosporangium mesophilum</name>
    <dbReference type="NCBI Taxonomy" id="689768"/>
    <lineage>
        <taxon>Bacteria</taxon>
        <taxon>Bacillati</taxon>
        <taxon>Actinomycetota</taxon>
        <taxon>Actinomycetes</taxon>
        <taxon>Micromonosporales</taxon>
        <taxon>Micromonosporaceae</taxon>
        <taxon>Planosporangium</taxon>
    </lineage>
</organism>
<gene>
    <name evidence="3" type="ORF">Pme01_31360</name>
</gene>
<feature type="compositionally biased region" description="Low complexity" evidence="1">
    <location>
        <begin position="300"/>
        <end position="311"/>
    </location>
</feature>